<proteinExistence type="inferred from homology"/>
<dbReference type="SUPFAM" id="SSF53901">
    <property type="entry name" value="Thiolase-like"/>
    <property type="match status" value="1"/>
</dbReference>
<feature type="domain" description="Chalcone/stilbene synthase N-terminal" evidence="4">
    <location>
        <begin position="98"/>
        <end position="231"/>
    </location>
</feature>
<accession>M2UG08</accession>
<evidence type="ECO:0000259" key="5">
    <source>
        <dbReference type="Pfam" id="PF02797"/>
    </source>
</evidence>
<dbReference type="STRING" id="701091.M2UG08"/>
<reference evidence="6 7" key="1">
    <citation type="journal article" date="2012" name="PLoS Pathog.">
        <title>Diverse lifestyles and strategies of plant pathogenesis encoded in the genomes of eighteen Dothideomycetes fungi.</title>
        <authorList>
            <person name="Ohm R.A."/>
            <person name="Feau N."/>
            <person name="Henrissat B."/>
            <person name="Schoch C.L."/>
            <person name="Horwitz B.A."/>
            <person name="Barry K.W."/>
            <person name="Condon B.J."/>
            <person name="Copeland A.C."/>
            <person name="Dhillon B."/>
            <person name="Glaser F."/>
            <person name="Hesse C.N."/>
            <person name="Kosti I."/>
            <person name="LaButti K."/>
            <person name="Lindquist E.A."/>
            <person name="Lucas S."/>
            <person name="Salamov A.A."/>
            <person name="Bradshaw R.E."/>
            <person name="Ciuffetti L."/>
            <person name="Hamelin R.C."/>
            <person name="Kema G.H.J."/>
            <person name="Lawrence C."/>
            <person name="Scott J.A."/>
            <person name="Spatafora J.W."/>
            <person name="Turgeon B.G."/>
            <person name="de Wit P.J.G.M."/>
            <person name="Zhong S."/>
            <person name="Goodwin S.B."/>
            <person name="Grigoriev I.V."/>
        </authorList>
    </citation>
    <scope>NUCLEOTIDE SEQUENCE [LARGE SCALE GENOMIC DNA]</scope>
    <source>
        <strain evidence="7">C5 / ATCC 48332 / race O</strain>
    </source>
</reference>
<dbReference type="Gene3D" id="3.40.47.10">
    <property type="match status" value="2"/>
</dbReference>
<keyword evidence="7" id="KW-1185">Reference proteome</keyword>
<organism evidence="6 7">
    <name type="scientific">Cochliobolus heterostrophus (strain C5 / ATCC 48332 / race O)</name>
    <name type="common">Southern corn leaf blight fungus</name>
    <name type="synonym">Bipolaris maydis</name>
    <dbReference type="NCBI Taxonomy" id="701091"/>
    <lineage>
        <taxon>Eukaryota</taxon>
        <taxon>Fungi</taxon>
        <taxon>Dikarya</taxon>
        <taxon>Ascomycota</taxon>
        <taxon>Pezizomycotina</taxon>
        <taxon>Dothideomycetes</taxon>
        <taxon>Pleosporomycetidae</taxon>
        <taxon>Pleosporales</taxon>
        <taxon>Pleosporineae</taxon>
        <taxon>Pleosporaceae</taxon>
        <taxon>Bipolaris</taxon>
    </lineage>
</organism>
<protein>
    <recommendedName>
        <fullName evidence="8">Thiolase-like protein</fullName>
    </recommendedName>
</protein>
<name>M2UG08_COCH5</name>
<dbReference type="OMA" id="HGWQDRM"/>
<evidence type="ECO:0000256" key="3">
    <source>
        <dbReference type="RuleBase" id="RU003633"/>
    </source>
</evidence>
<dbReference type="InterPro" id="IPR001099">
    <property type="entry name" value="Chalcone/stilbene_synt_N"/>
</dbReference>
<dbReference type="PANTHER" id="PTHR11877:SF46">
    <property type="entry name" value="TYPE III POLYKETIDE SYNTHASE A"/>
    <property type="match status" value="1"/>
</dbReference>
<reference evidence="7" key="2">
    <citation type="journal article" date="2013" name="PLoS Genet.">
        <title>Comparative genome structure, secondary metabolite, and effector coding capacity across Cochliobolus pathogens.</title>
        <authorList>
            <person name="Condon B.J."/>
            <person name="Leng Y."/>
            <person name="Wu D."/>
            <person name="Bushley K.E."/>
            <person name="Ohm R.A."/>
            <person name="Otillar R."/>
            <person name="Martin J."/>
            <person name="Schackwitz W."/>
            <person name="Grimwood J."/>
            <person name="MohdZainudin N."/>
            <person name="Xue C."/>
            <person name="Wang R."/>
            <person name="Manning V.A."/>
            <person name="Dhillon B."/>
            <person name="Tu Z.J."/>
            <person name="Steffenson B.J."/>
            <person name="Salamov A."/>
            <person name="Sun H."/>
            <person name="Lowry S."/>
            <person name="LaButti K."/>
            <person name="Han J."/>
            <person name="Copeland A."/>
            <person name="Lindquist E."/>
            <person name="Barry K."/>
            <person name="Schmutz J."/>
            <person name="Baker S.E."/>
            <person name="Ciuffetti L.M."/>
            <person name="Grigoriev I.V."/>
            <person name="Zhong S."/>
            <person name="Turgeon B.G."/>
        </authorList>
    </citation>
    <scope>NUCLEOTIDE SEQUENCE [LARGE SCALE GENOMIC DNA]</scope>
    <source>
        <strain evidence="7">C5 / ATCC 48332 / race O</strain>
    </source>
</reference>
<dbReference type="GO" id="GO:0016747">
    <property type="term" value="F:acyltransferase activity, transferring groups other than amino-acyl groups"/>
    <property type="evidence" value="ECO:0007669"/>
    <property type="project" value="InterPro"/>
</dbReference>
<dbReference type="HOGENOM" id="CLU_034992_1_0_1"/>
<dbReference type="PANTHER" id="PTHR11877">
    <property type="entry name" value="HYDROXYMETHYLGLUTARYL-COA SYNTHASE"/>
    <property type="match status" value="1"/>
</dbReference>
<evidence type="ECO:0000256" key="1">
    <source>
        <dbReference type="ARBA" id="ARBA00005531"/>
    </source>
</evidence>
<sequence length="432" mass="46934">MTRSGNNDGHQYPEHAIRQEDFEGLLQRLYPEHVSLPASVQFEIPGTFSHVHSVQELIGFNTKTQISSRPTIFDYTKWTKKDATPPTLSSTSHDFRTVGVTLAASACKKAMQEARTMPQEITHIVAVTCTNSDNPGYDLFVCEKLGLGPDVQRVLVQGVGCAGGLSALRAAADIAAAASLKRRKARVVVVACELCSLFFRAEMQNILQGGDETLRIAPTLFSDGAAALVVCNELALAPCQIPVYQLREWASMVAPGTSSFMSYNFGKNGLIATITKDVPKASINAIPPIFQQLCNTSNVAISNRVPLPRVPAEFDWAIHPGGAAILHGAKDSLGLTDDHIRASLDVYKRYGNSSSASVLIVLDNMRHFGPGRDDVVAVSFGPGLTVEMCMMTRCRTSDPRSMSVHRRQRASSFWAALHSRFSRNSATRHCGS</sequence>
<evidence type="ECO:0000313" key="7">
    <source>
        <dbReference type="Proteomes" id="UP000016936"/>
    </source>
</evidence>
<dbReference type="InterPro" id="IPR012328">
    <property type="entry name" value="Chalcone/stilbene_synt_C"/>
</dbReference>
<evidence type="ECO:0008006" key="8">
    <source>
        <dbReference type="Google" id="ProtNLM"/>
    </source>
</evidence>
<gene>
    <name evidence="6" type="ORF">COCHEDRAFT_1034143</name>
</gene>
<dbReference type="AlphaFoldDB" id="M2UG08"/>
<dbReference type="EMBL" id="KB445583">
    <property type="protein sequence ID" value="EMD86913.1"/>
    <property type="molecule type" value="Genomic_DNA"/>
</dbReference>
<keyword evidence="2 3" id="KW-0808">Transferase</keyword>
<keyword evidence="3" id="KW-0012">Acyltransferase</keyword>
<dbReference type="InterPro" id="IPR011141">
    <property type="entry name" value="Polyketide_synthase_type-III"/>
</dbReference>
<dbReference type="GO" id="GO:0030639">
    <property type="term" value="P:polyketide biosynthetic process"/>
    <property type="evidence" value="ECO:0007669"/>
    <property type="project" value="TreeGrafter"/>
</dbReference>
<dbReference type="Pfam" id="PF02797">
    <property type="entry name" value="Chal_sti_synt_C"/>
    <property type="match status" value="1"/>
</dbReference>
<dbReference type="eggNOG" id="ENOG502QRSY">
    <property type="taxonomic scope" value="Eukaryota"/>
</dbReference>
<feature type="domain" description="Chalcone/stilbene synthase C-terminal" evidence="5">
    <location>
        <begin position="252"/>
        <end position="391"/>
    </location>
</feature>
<dbReference type="InterPro" id="IPR016039">
    <property type="entry name" value="Thiolase-like"/>
</dbReference>
<evidence type="ECO:0000259" key="4">
    <source>
        <dbReference type="Pfam" id="PF00195"/>
    </source>
</evidence>
<evidence type="ECO:0000313" key="6">
    <source>
        <dbReference type="EMBL" id="EMD86913.1"/>
    </source>
</evidence>
<comment type="similarity">
    <text evidence="1 3">Belongs to the thiolase-like superfamily. Chalcone/stilbene synthases family.</text>
</comment>
<evidence type="ECO:0000256" key="2">
    <source>
        <dbReference type="ARBA" id="ARBA00022679"/>
    </source>
</evidence>
<dbReference type="Proteomes" id="UP000016936">
    <property type="component" value="Unassembled WGS sequence"/>
</dbReference>
<dbReference type="Pfam" id="PF00195">
    <property type="entry name" value="Chal_sti_synt_N"/>
    <property type="match status" value="1"/>
</dbReference>
<dbReference type="OrthoDB" id="329835at2759"/>